<dbReference type="InterPro" id="IPR012910">
    <property type="entry name" value="Plug_dom"/>
</dbReference>
<dbReference type="NCBIfam" id="TIGR04056">
    <property type="entry name" value="OMP_RagA_SusC"/>
    <property type="match status" value="1"/>
</dbReference>
<dbReference type="PROSITE" id="PS52016">
    <property type="entry name" value="TONB_DEPENDENT_REC_3"/>
    <property type="match status" value="1"/>
</dbReference>
<comment type="subcellular location">
    <subcellularLocation>
        <location evidence="1">Cell outer membrane</location>
        <topology evidence="1">Multi-pass membrane protein</topology>
    </subcellularLocation>
</comment>
<keyword evidence="4" id="KW-0675">Receptor</keyword>
<dbReference type="Proteomes" id="UP000727490">
    <property type="component" value="Unassembled WGS sequence"/>
</dbReference>
<dbReference type="GO" id="GO:0009279">
    <property type="term" value="C:cell outer membrane"/>
    <property type="evidence" value="ECO:0007669"/>
    <property type="project" value="UniProtKB-SubCell"/>
</dbReference>
<evidence type="ECO:0000259" key="3">
    <source>
        <dbReference type="Pfam" id="PF07715"/>
    </source>
</evidence>
<keyword evidence="1" id="KW-1134">Transmembrane beta strand</keyword>
<name>A0A951ISJ5_9BACT</name>
<keyword evidence="1" id="KW-0472">Membrane</keyword>
<keyword evidence="1" id="KW-0813">Transport</keyword>
<dbReference type="NCBIfam" id="TIGR04057">
    <property type="entry name" value="SusC_RagA_signa"/>
    <property type="match status" value="1"/>
</dbReference>
<feature type="chain" id="PRO_5044697403" evidence="2">
    <location>
        <begin position="21"/>
        <end position="1025"/>
    </location>
</feature>
<feature type="domain" description="TonB-dependent receptor plug" evidence="3">
    <location>
        <begin position="116"/>
        <end position="219"/>
    </location>
</feature>
<evidence type="ECO:0000256" key="2">
    <source>
        <dbReference type="SAM" id="SignalP"/>
    </source>
</evidence>
<proteinExistence type="inferred from homology"/>
<keyword evidence="1" id="KW-0998">Cell outer membrane</keyword>
<dbReference type="EMBL" id="RPHB01000008">
    <property type="protein sequence ID" value="MBW3469607.1"/>
    <property type="molecule type" value="Genomic_DNA"/>
</dbReference>
<evidence type="ECO:0000313" key="4">
    <source>
        <dbReference type="EMBL" id="MBW3466815.1"/>
    </source>
</evidence>
<evidence type="ECO:0000313" key="7">
    <source>
        <dbReference type="Proteomes" id="UP000727490"/>
    </source>
</evidence>
<dbReference type="AlphaFoldDB" id="A0A951ISJ5"/>
<dbReference type="Pfam" id="PF13715">
    <property type="entry name" value="CarbopepD_reg_2"/>
    <property type="match status" value="1"/>
</dbReference>
<gene>
    <name evidence="4" type="ORF">EGN73_03165</name>
    <name evidence="5" type="ORF">EGN73_17565</name>
    <name evidence="6" type="ORF">EGN73_21255</name>
</gene>
<accession>A0A951ISJ5</accession>
<protein>
    <submittedName>
        <fullName evidence="4">TonB-dependent receptor</fullName>
    </submittedName>
</protein>
<reference evidence="4 7" key="2">
    <citation type="journal article" date="2020" name="Syst. Appl. Microbiol.">
        <title>Arthrospiribacter ruber gen. nov., sp. nov., a novel bacterium isolated from Arthrospira cultures.</title>
        <authorList>
            <person name="Waleron M."/>
            <person name="Misztak A."/>
            <person name="Waleron M.M."/>
            <person name="Furmaniak M."/>
            <person name="Mrozik A."/>
            <person name="Waleron K."/>
        </authorList>
    </citation>
    <scope>NUCLEOTIDE SEQUENCE [LARGE SCALE GENOMIC DNA]</scope>
    <source>
        <strain evidence="4 7">DPMB0001</strain>
    </source>
</reference>
<reference evidence="4" key="1">
    <citation type="submission" date="2018-11" db="EMBL/GenBank/DDBJ databases">
        <authorList>
            <person name="Misztak A.E."/>
            <person name="Waleron M."/>
            <person name="Waleron K.F."/>
        </authorList>
    </citation>
    <scope>NUCLEOTIDE SEQUENCE</scope>
    <source>
        <strain evidence="4">DPMB0001</strain>
    </source>
</reference>
<dbReference type="EMBL" id="RPHB01000013">
    <property type="protein sequence ID" value="MBW3470318.1"/>
    <property type="molecule type" value="Genomic_DNA"/>
</dbReference>
<comment type="caution">
    <text evidence="4">The sequence shown here is derived from an EMBL/GenBank/DDBJ whole genome shotgun (WGS) entry which is preliminary data.</text>
</comment>
<dbReference type="Pfam" id="PF07715">
    <property type="entry name" value="Plug"/>
    <property type="match status" value="1"/>
</dbReference>
<dbReference type="EMBL" id="RPHB01000002">
    <property type="protein sequence ID" value="MBW3466815.1"/>
    <property type="molecule type" value="Genomic_DNA"/>
</dbReference>
<evidence type="ECO:0000313" key="5">
    <source>
        <dbReference type="EMBL" id="MBW3469607.1"/>
    </source>
</evidence>
<keyword evidence="1" id="KW-0812">Transmembrane</keyword>
<dbReference type="InterPro" id="IPR023997">
    <property type="entry name" value="TonB-dep_OMP_SusC/RagA_CS"/>
</dbReference>
<dbReference type="InterPro" id="IPR039426">
    <property type="entry name" value="TonB-dep_rcpt-like"/>
</dbReference>
<dbReference type="InterPro" id="IPR023996">
    <property type="entry name" value="TonB-dep_OMP_SusC/RagA"/>
</dbReference>
<evidence type="ECO:0000256" key="1">
    <source>
        <dbReference type="PROSITE-ProRule" id="PRU01360"/>
    </source>
</evidence>
<feature type="signal peptide" evidence="2">
    <location>
        <begin position="1"/>
        <end position="20"/>
    </location>
</feature>
<evidence type="ECO:0000313" key="6">
    <source>
        <dbReference type="EMBL" id="MBW3470318.1"/>
    </source>
</evidence>
<comment type="similarity">
    <text evidence="1">Belongs to the TonB-dependent receptor family.</text>
</comment>
<keyword evidence="7" id="KW-1185">Reference proteome</keyword>
<organism evidence="4 7">
    <name type="scientific">Arthrospiribacter ruber</name>
    <dbReference type="NCBI Taxonomy" id="2487934"/>
    <lineage>
        <taxon>Bacteria</taxon>
        <taxon>Pseudomonadati</taxon>
        <taxon>Bacteroidota</taxon>
        <taxon>Cytophagia</taxon>
        <taxon>Cytophagales</taxon>
        <taxon>Cyclobacteriaceae</taxon>
        <taxon>Arthrospiribacter</taxon>
    </lineage>
</organism>
<sequence length="1025" mass="113216">MKKTLASILAWLLLLPAAMAQQNVIGQVTDGDTGEPIPGVSILVRGTGQGTITDIDGTYNLSVDQENAVLVYSFLGYIKQEVAVGNRSEINVTLEPDLSDLEEVIVVGYGVQKKKVVTGATVQVDGDKLKSLSTTQPLEALQGLAPGVQISATSGQPGESMRVVIRGLGTIGDASPLYVVDGVLTNDISYLNPADIESIDVLKDAASAAIYGSQAANGVVLVTTRRGRRGERATVTYDMFYGVQNTPRTTKMLNAYEYGTIMNEAAINSGGRPYFSQDQLNEFGQGTMWLDEMFANNAVNQNHVLGLQGGSENSIYSVSLAYTGQEGIVGGSDLSNFERYNIRVNSEHHLYNDVLTIGQNLTISNRQSSGVGVGDQYNNALRGAFNTSPLVPMFDENMNFYDNSNSDWNPNEANPYALMYYQNQNLNNNQRILGDVYMVLEPIKNLRFRTSVGLDYYSNEGRSFTPTYQLSSFAFSLFSSAHQNMGKGRTVLFDNLLTYNFSLNDKHNFETMVGSSMFQFQGSYMFASNRDVIIEDLKYAWLSNTTNVDGANINLGGGPADPDNRMSYFGRINYNYNETYLLNLTYRADGASRFARGNRFGFFPSISAGWVISNEPFMAPLENTLEFLKLRASWGQVGNMNIGFFQFMAPVSISNTNYFFGPGEGTEGLVPGAYPSRLGNTDLLWETSEQANIGIDAQLWQGRLTVNFDWYNKITRDWLIEAPILSTAGAAPPFINGGDVQNTGVELALSYNNRAGQLNYSIGVNGAYNRNRVGNIPTRDGIIHGQANQLFDNSMPFYRAQNGFPIGYFWGLQTDGIFQSEQEVRDHRSGETIIQPNAEPGDVRYVDVNGDGVIDDSDRVMLGDPNPAYTFGLTFSADYKGFDFNFLANGVAGNQIVQTYRNHANPYANYTTAILDRWHGPGSSHTMPRVTEDARNWTNFSDLYIHDGDFLRISNITLGYDLNRILNNEKLGQVRIYASVLNLYTFTKYEGMDPEIGYGSSFSSGVDLGFYPRPRTMMLGANIRF</sequence>
<dbReference type="RefSeq" id="WP_219287034.1">
    <property type="nucleotide sequence ID" value="NZ_RPHB01000002.1"/>
</dbReference>
<keyword evidence="2" id="KW-0732">Signal</keyword>